<evidence type="ECO:0000256" key="1">
    <source>
        <dbReference type="PROSITE-ProRule" id="PRU01076"/>
    </source>
</evidence>
<dbReference type="Pfam" id="PF04014">
    <property type="entry name" value="MazE_antitoxin"/>
    <property type="match status" value="1"/>
</dbReference>
<dbReference type="InterPro" id="IPR007159">
    <property type="entry name" value="SpoVT-AbrB_dom"/>
</dbReference>
<protein>
    <submittedName>
        <fullName evidence="3">Transcriptional regulator, AbrB family</fullName>
    </submittedName>
</protein>
<dbReference type="EMBL" id="LCNT01000003">
    <property type="protein sequence ID" value="KKU61401.1"/>
    <property type="molecule type" value="Genomic_DNA"/>
</dbReference>
<dbReference type="NCBIfam" id="TIGR01439">
    <property type="entry name" value="lp_hng_hel_AbrB"/>
    <property type="match status" value="1"/>
</dbReference>
<gene>
    <name evidence="3" type="ORF">UX85_C0003G0060</name>
</gene>
<proteinExistence type="predicted"/>
<sequence>MQAITTVTQKGQITLPKSLRELVNIDLFDKVIVKLGKGYLRVEPTKDILDLAGKYRAKKGQSALKARELMEREYTRV</sequence>
<dbReference type="PROSITE" id="PS51740">
    <property type="entry name" value="SPOVT_ABRB"/>
    <property type="match status" value="1"/>
</dbReference>
<dbReference type="Proteomes" id="UP000033860">
    <property type="component" value="Unassembled WGS sequence"/>
</dbReference>
<feature type="domain" description="SpoVT-AbrB" evidence="2">
    <location>
        <begin position="2"/>
        <end position="47"/>
    </location>
</feature>
<name>A0A0G1RWA0_9BACT</name>
<dbReference type="SMART" id="SM00966">
    <property type="entry name" value="SpoVT_AbrB"/>
    <property type="match status" value="1"/>
</dbReference>
<reference evidence="3 4" key="1">
    <citation type="journal article" date="2015" name="Nature">
        <title>rRNA introns, odd ribosomes, and small enigmatic genomes across a large radiation of phyla.</title>
        <authorList>
            <person name="Brown C.T."/>
            <person name="Hug L.A."/>
            <person name="Thomas B.C."/>
            <person name="Sharon I."/>
            <person name="Castelle C.J."/>
            <person name="Singh A."/>
            <person name="Wilkins M.J."/>
            <person name="Williams K.H."/>
            <person name="Banfield J.F."/>
        </authorList>
    </citation>
    <scope>NUCLEOTIDE SEQUENCE [LARGE SCALE GENOMIC DNA]</scope>
</reference>
<evidence type="ECO:0000313" key="3">
    <source>
        <dbReference type="EMBL" id="KKU61401.1"/>
    </source>
</evidence>
<dbReference type="SUPFAM" id="SSF89447">
    <property type="entry name" value="AbrB/MazE/MraZ-like"/>
    <property type="match status" value="1"/>
</dbReference>
<dbReference type="AlphaFoldDB" id="A0A0G1RWA0"/>
<evidence type="ECO:0000259" key="2">
    <source>
        <dbReference type="PROSITE" id="PS51740"/>
    </source>
</evidence>
<dbReference type="Gene3D" id="2.10.260.10">
    <property type="match status" value="1"/>
</dbReference>
<keyword evidence="1" id="KW-0238">DNA-binding</keyword>
<comment type="caution">
    <text evidence="3">The sequence shown here is derived from an EMBL/GenBank/DDBJ whole genome shotgun (WGS) entry which is preliminary data.</text>
</comment>
<evidence type="ECO:0000313" key="4">
    <source>
        <dbReference type="Proteomes" id="UP000033860"/>
    </source>
</evidence>
<accession>A0A0G1RWA0</accession>
<dbReference type="GO" id="GO:0003677">
    <property type="term" value="F:DNA binding"/>
    <property type="evidence" value="ECO:0007669"/>
    <property type="project" value="UniProtKB-UniRule"/>
</dbReference>
<dbReference type="InterPro" id="IPR037914">
    <property type="entry name" value="SpoVT-AbrB_sf"/>
</dbReference>
<organism evidence="3 4">
    <name type="scientific">Candidatus Beckwithbacteria bacterium GW2011_GWB1_47_15</name>
    <dbReference type="NCBI Taxonomy" id="1618371"/>
    <lineage>
        <taxon>Bacteria</taxon>
        <taxon>Candidatus Beckwithiibacteriota</taxon>
    </lineage>
</organism>